<accession>A0A4D6E061</accession>
<sequence length="45" mass="4806">MRPQIQETTMNKFLDITFACVSGSIGLALIAAGAALIYISFEVIS</sequence>
<keyword evidence="1" id="KW-0812">Transmembrane</keyword>
<evidence type="ECO:0000313" key="2">
    <source>
        <dbReference type="EMBL" id="QBZ71329.1"/>
    </source>
</evidence>
<protein>
    <submittedName>
        <fullName evidence="2">Uncharacterized protein</fullName>
    </submittedName>
</protein>
<feature type="transmembrane region" description="Helical" evidence="1">
    <location>
        <begin position="12"/>
        <end position="39"/>
    </location>
</feature>
<dbReference type="Proteomes" id="UP000297193">
    <property type="component" value="Segment"/>
</dbReference>
<organism evidence="2 3">
    <name type="scientific">Escherichia phage Jahat_MG145</name>
    <dbReference type="NCBI Taxonomy" id="2562601"/>
    <lineage>
        <taxon>Viruses</taxon>
        <taxon>Duplodnaviria</taxon>
        <taxon>Heunggongvirae</taxon>
        <taxon>Uroviricota</taxon>
        <taxon>Caudoviricetes</taxon>
        <taxon>Drexlerviridae</taxon>
        <taxon>Tempevirinae</taxon>
        <taxon>Jahatvirus</taxon>
        <taxon>Jahatvirus MG145</taxon>
    </lineage>
</organism>
<proteinExistence type="predicted"/>
<dbReference type="EMBL" id="MK552105">
    <property type="protein sequence ID" value="QBZ71329.1"/>
    <property type="molecule type" value="Genomic_DNA"/>
</dbReference>
<keyword evidence="3" id="KW-1185">Reference proteome</keyword>
<reference evidence="3" key="1">
    <citation type="submission" date="2019-02" db="EMBL/GenBank/DDBJ databases">
        <authorList>
            <person name="Olsen N.S."/>
            <person name="Kot W."/>
            <person name="Hansen L.H."/>
        </authorList>
    </citation>
    <scope>NUCLEOTIDE SEQUENCE [LARGE SCALE GENOMIC DNA]</scope>
</reference>
<evidence type="ECO:0000313" key="3">
    <source>
        <dbReference type="Proteomes" id="UP000297193"/>
    </source>
</evidence>
<name>A0A4D6E061_9CAUD</name>
<keyword evidence="1" id="KW-0472">Membrane</keyword>
<keyword evidence="1" id="KW-1133">Transmembrane helix</keyword>
<evidence type="ECO:0000256" key="1">
    <source>
        <dbReference type="SAM" id="Phobius"/>
    </source>
</evidence>